<proteinExistence type="predicted"/>
<dbReference type="AlphaFoldDB" id="A0A9J5ZMT7"/>
<reference evidence="1 2" key="1">
    <citation type="submission" date="2020-09" db="EMBL/GenBank/DDBJ databases">
        <title>De no assembly of potato wild relative species, Solanum commersonii.</title>
        <authorList>
            <person name="Cho K."/>
        </authorList>
    </citation>
    <scope>NUCLEOTIDE SEQUENCE [LARGE SCALE GENOMIC DNA]</scope>
    <source>
        <strain evidence="1">LZ3.2</strain>
        <tissue evidence="1">Leaf</tissue>
    </source>
</reference>
<accession>A0A9J5ZMT7</accession>
<comment type="caution">
    <text evidence="1">The sequence shown here is derived from an EMBL/GenBank/DDBJ whole genome shotgun (WGS) entry which is preliminary data.</text>
</comment>
<name>A0A9J5ZMT7_SOLCO</name>
<dbReference type="Proteomes" id="UP000824120">
    <property type="component" value="Chromosome 4"/>
</dbReference>
<protein>
    <submittedName>
        <fullName evidence="1">Uncharacterized protein</fullName>
    </submittedName>
</protein>
<dbReference type="EMBL" id="JACXVP010000004">
    <property type="protein sequence ID" value="KAG5613454.1"/>
    <property type="molecule type" value="Genomic_DNA"/>
</dbReference>
<evidence type="ECO:0000313" key="2">
    <source>
        <dbReference type="Proteomes" id="UP000824120"/>
    </source>
</evidence>
<keyword evidence="2" id="KW-1185">Reference proteome</keyword>
<sequence length="74" mass="8804">MGCCFRLNTEKKNRRAGREQTDIAGRYVSSGDFTVMLYNIVYLCPKQHKSRLVGSVGFRYRRVRWKKHEEVYDV</sequence>
<gene>
    <name evidence="1" type="ORF">H5410_024735</name>
</gene>
<organism evidence="1 2">
    <name type="scientific">Solanum commersonii</name>
    <name type="common">Commerson's wild potato</name>
    <name type="synonym">Commerson's nightshade</name>
    <dbReference type="NCBI Taxonomy" id="4109"/>
    <lineage>
        <taxon>Eukaryota</taxon>
        <taxon>Viridiplantae</taxon>
        <taxon>Streptophyta</taxon>
        <taxon>Embryophyta</taxon>
        <taxon>Tracheophyta</taxon>
        <taxon>Spermatophyta</taxon>
        <taxon>Magnoliopsida</taxon>
        <taxon>eudicotyledons</taxon>
        <taxon>Gunneridae</taxon>
        <taxon>Pentapetalae</taxon>
        <taxon>asterids</taxon>
        <taxon>lamiids</taxon>
        <taxon>Solanales</taxon>
        <taxon>Solanaceae</taxon>
        <taxon>Solanoideae</taxon>
        <taxon>Solaneae</taxon>
        <taxon>Solanum</taxon>
    </lineage>
</organism>
<evidence type="ECO:0000313" key="1">
    <source>
        <dbReference type="EMBL" id="KAG5613454.1"/>
    </source>
</evidence>